<evidence type="ECO:0000313" key="2">
    <source>
        <dbReference type="EMBL" id="KAK0057018.1"/>
    </source>
</evidence>
<feature type="region of interest" description="Disordered" evidence="1">
    <location>
        <begin position="1"/>
        <end position="61"/>
    </location>
</feature>
<accession>A0AAD8FAT9</accession>
<dbReference type="Proteomes" id="UP001233172">
    <property type="component" value="Unassembled WGS sequence"/>
</dbReference>
<evidence type="ECO:0000313" key="3">
    <source>
        <dbReference type="Proteomes" id="UP001233172"/>
    </source>
</evidence>
<keyword evidence="3" id="KW-1185">Reference proteome</keyword>
<dbReference type="EMBL" id="JASAOG010000058">
    <property type="protein sequence ID" value="KAK0057018.1"/>
    <property type="molecule type" value="Genomic_DNA"/>
</dbReference>
<reference evidence="2" key="2">
    <citation type="submission" date="2023-04" db="EMBL/GenBank/DDBJ databases">
        <authorList>
            <person name="Bu L."/>
            <person name="Lu L."/>
            <person name="Laidemitt M.R."/>
            <person name="Zhang S.M."/>
            <person name="Mutuku M."/>
            <person name="Mkoji G."/>
            <person name="Steinauer M."/>
            <person name="Loker E.S."/>
        </authorList>
    </citation>
    <scope>NUCLEOTIDE SEQUENCE</scope>
    <source>
        <strain evidence="2">KasaAsao</strain>
        <tissue evidence="2">Whole Snail</tissue>
    </source>
</reference>
<protein>
    <submittedName>
        <fullName evidence="2">Uncharacterized protein</fullName>
    </submittedName>
</protein>
<gene>
    <name evidence="2" type="ORF">Bpfe_013670</name>
</gene>
<sequence length="89" mass="9933">MYMTARKDIKGKVPTSDKEADKPSSPPSIKSYATPNKHQQTPRENHCNQSSTPPSPSNPNKLWCSFHPVLITKDCRTKACKCRMCAGRS</sequence>
<feature type="compositionally biased region" description="Polar residues" evidence="1">
    <location>
        <begin position="27"/>
        <end position="39"/>
    </location>
</feature>
<organism evidence="2 3">
    <name type="scientific">Biomphalaria pfeifferi</name>
    <name type="common">Bloodfluke planorb</name>
    <name type="synonym">Freshwater snail</name>
    <dbReference type="NCBI Taxonomy" id="112525"/>
    <lineage>
        <taxon>Eukaryota</taxon>
        <taxon>Metazoa</taxon>
        <taxon>Spiralia</taxon>
        <taxon>Lophotrochozoa</taxon>
        <taxon>Mollusca</taxon>
        <taxon>Gastropoda</taxon>
        <taxon>Heterobranchia</taxon>
        <taxon>Euthyneura</taxon>
        <taxon>Panpulmonata</taxon>
        <taxon>Hygrophila</taxon>
        <taxon>Lymnaeoidea</taxon>
        <taxon>Planorbidae</taxon>
        <taxon>Biomphalaria</taxon>
    </lineage>
</organism>
<name>A0AAD8FAT9_BIOPF</name>
<proteinExistence type="predicted"/>
<evidence type="ECO:0000256" key="1">
    <source>
        <dbReference type="SAM" id="MobiDB-lite"/>
    </source>
</evidence>
<comment type="caution">
    <text evidence="2">The sequence shown here is derived from an EMBL/GenBank/DDBJ whole genome shotgun (WGS) entry which is preliminary data.</text>
</comment>
<feature type="compositionally biased region" description="Basic and acidic residues" evidence="1">
    <location>
        <begin position="1"/>
        <end position="22"/>
    </location>
</feature>
<dbReference type="AlphaFoldDB" id="A0AAD8FAT9"/>
<reference evidence="2" key="1">
    <citation type="journal article" date="2023" name="PLoS Negl. Trop. Dis.">
        <title>A genome sequence for Biomphalaria pfeifferi, the major vector snail for the human-infecting parasite Schistosoma mansoni.</title>
        <authorList>
            <person name="Bu L."/>
            <person name="Lu L."/>
            <person name="Laidemitt M.R."/>
            <person name="Zhang S.M."/>
            <person name="Mutuku M."/>
            <person name="Mkoji G."/>
            <person name="Steinauer M."/>
            <person name="Loker E.S."/>
        </authorList>
    </citation>
    <scope>NUCLEOTIDE SEQUENCE</scope>
    <source>
        <strain evidence="2">KasaAsao</strain>
    </source>
</reference>